<dbReference type="PROSITE" id="PS51864">
    <property type="entry name" value="ASTACIN"/>
    <property type="match status" value="1"/>
</dbReference>
<dbReference type="SUPFAM" id="SSF55486">
    <property type="entry name" value="Metalloproteases ('zincins'), catalytic domain"/>
    <property type="match status" value="1"/>
</dbReference>
<name>A7SGI2_NEMVE</name>
<dbReference type="AlphaFoldDB" id="A7SGI2"/>
<dbReference type="GO" id="GO:0008270">
    <property type="term" value="F:zinc ion binding"/>
    <property type="evidence" value="ECO:0007669"/>
    <property type="project" value="UniProtKB-UniRule"/>
</dbReference>
<feature type="binding site" evidence="6">
    <location>
        <position position="7"/>
    </location>
    <ligand>
        <name>Zn(2+)</name>
        <dbReference type="ChEBI" id="CHEBI:29105"/>
        <note>catalytic</note>
    </ligand>
</feature>
<dbReference type="PANTHER" id="PTHR10127:SF780">
    <property type="entry name" value="METALLOENDOPEPTIDASE"/>
    <property type="match status" value="1"/>
</dbReference>
<dbReference type="MEROPS" id="M12.012"/>
<evidence type="ECO:0000256" key="4">
    <source>
        <dbReference type="ARBA" id="ARBA00022833"/>
    </source>
</evidence>
<proteinExistence type="predicted"/>
<dbReference type="HOGENOM" id="CLU_017286_7_0_1"/>
<feature type="non-terminal residue" evidence="8">
    <location>
        <position position="59"/>
    </location>
</feature>
<sequence length="59" mass="6898">TLGVVAHEIGHALGFWHEQSRPDRDRYVRINWSNIQSGMAFNFQKYDTGKINSRQVSYD</sequence>
<dbReference type="PhylomeDB" id="A7SGI2"/>
<comment type="cofactor">
    <cofactor evidence="6">
        <name>Zn(2+)</name>
        <dbReference type="ChEBI" id="CHEBI:29105"/>
    </cofactor>
    <text evidence="6">Binds 1 zinc ion per subunit.</text>
</comment>
<dbReference type="InterPro" id="IPR024079">
    <property type="entry name" value="MetalloPept_cat_dom_sf"/>
</dbReference>
<dbReference type="Gene3D" id="3.40.390.10">
    <property type="entry name" value="Collagenase (Catalytic Domain)"/>
    <property type="match status" value="1"/>
</dbReference>
<feature type="active site" evidence="6">
    <location>
        <position position="8"/>
    </location>
</feature>
<dbReference type="GO" id="GO:0006508">
    <property type="term" value="P:proteolysis"/>
    <property type="evidence" value="ECO:0007669"/>
    <property type="project" value="UniProtKB-KW"/>
</dbReference>
<keyword evidence="5 6" id="KW-0482">Metalloprotease</keyword>
<dbReference type="STRING" id="45351.A7SGI2"/>
<evidence type="ECO:0000256" key="1">
    <source>
        <dbReference type="ARBA" id="ARBA00022670"/>
    </source>
</evidence>
<keyword evidence="3 6" id="KW-0378">Hydrolase</keyword>
<gene>
    <name evidence="8" type="ORF">NEMVEDRAFT_v1g48849</name>
</gene>
<dbReference type="OrthoDB" id="291007at2759"/>
<reference evidence="8 9" key="1">
    <citation type="journal article" date="2007" name="Science">
        <title>Sea anemone genome reveals ancestral eumetazoan gene repertoire and genomic organization.</title>
        <authorList>
            <person name="Putnam N.H."/>
            <person name="Srivastava M."/>
            <person name="Hellsten U."/>
            <person name="Dirks B."/>
            <person name="Chapman J."/>
            <person name="Salamov A."/>
            <person name="Terry A."/>
            <person name="Shapiro H."/>
            <person name="Lindquist E."/>
            <person name="Kapitonov V.V."/>
            <person name="Jurka J."/>
            <person name="Genikhovich G."/>
            <person name="Grigoriev I.V."/>
            <person name="Lucas S.M."/>
            <person name="Steele R.E."/>
            <person name="Finnerty J.R."/>
            <person name="Technau U."/>
            <person name="Martindale M.Q."/>
            <person name="Rokhsar D.S."/>
        </authorList>
    </citation>
    <scope>NUCLEOTIDE SEQUENCE [LARGE SCALE GENOMIC DNA]</scope>
    <source>
        <strain evidence="9">CH2 X CH6</strain>
    </source>
</reference>
<keyword evidence="2 6" id="KW-0479">Metal-binding</keyword>
<evidence type="ECO:0000313" key="8">
    <source>
        <dbReference type="EMBL" id="EDO37211.1"/>
    </source>
</evidence>
<evidence type="ECO:0000256" key="5">
    <source>
        <dbReference type="ARBA" id="ARBA00023049"/>
    </source>
</evidence>
<evidence type="ECO:0000256" key="2">
    <source>
        <dbReference type="ARBA" id="ARBA00022723"/>
    </source>
</evidence>
<feature type="binding site" evidence="6">
    <location>
        <position position="17"/>
    </location>
    <ligand>
        <name>Zn(2+)</name>
        <dbReference type="ChEBI" id="CHEBI:29105"/>
        <note>catalytic</note>
    </ligand>
</feature>
<dbReference type="FunFam" id="3.40.390.10:FF:000152">
    <property type="match status" value="1"/>
</dbReference>
<feature type="non-terminal residue" evidence="8">
    <location>
        <position position="1"/>
    </location>
</feature>
<evidence type="ECO:0000256" key="3">
    <source>
        <dbReference type="ARBA" id="ARBA00022801"/>
    </source>
</evidence>
<dbReference type="GO" id="GO:0004222">
    <property type="term" value="F:metalloendopeptidase activity"/>
    <property type="evidence" value="ECO:0007669"/>
    <property type="project" value="UniProtKB-UniRule"/>
</dbReference>
<protein>
    <recommendedName>
        <fullName evidence="7">Peptidase M12A domain-containing protein</fullName>
    </recommendedName>
</protein>
<dbReference type="EMBL" id="DS469652">
    <property type="protein sequence ID" value="EDO37211.1"/>
    <property type="molecule type" value="Genomic_DNA"/>
</dbReference>
<comment type="caution">
    <text evidence="6">Lacks conserved residue(s) required for the propagation of feature annotation.</text>
</comment>
<dbReference type="InterPro" id="IPR001506">
    <property type="entry name" value="Peptidase_M12A"/>
</dbReference>
<evidence type="ECO:0000259" key="7">
    <source>
        <dbReference type="PROSITE" id="PS51864"/>
    </source>
</evidence>
<dbReference type="KEGG" id="nve:5508700"/>
<organism evidence="8 9">
    <name type="scientific">Nematostella vectensis</name>
    <name type="common">Starlet sea anemone</name>
    <dbReference type="NCBI Taxonomy" id="45351"/>
    <lineage>
        <taxon>Eukaryota</taxon>
        <taxon>Metazoa</taxon>
        <taxon>Cnidaria</taxon>
        <taxon>Anthozoa</taxon>
        <taxon>Hexacorallia</taxon>
        <taxon>Actiniaria</taxon>
        <taxon>Edwardsiidae</taxon>
        <taxon>Nematostella</taxon>
    </lineage>
</organism>
<dbReference type="Pfam" id="PF01400">
    <property type="entry name" value="Astacin"/>
    <property type="match status" value="1"/>
</dbReference>
<feature type="domain" description="Peptidase M12A" evidence="7">
    <location>
        <begin position="1"/>
        <end position="59"/>
    </location>
</feature>
<accession>A7SGI2</accession>
<dbReference type="PANTHER" id="PTHR10127">
    <property type="entry name" value="DISCOIDIN, CUB, EGF, LAMININ , AND ZINC METALLOPROTEASE DOMAIN CONTAINING"/>
    <property type="match status" value="1"/>
</dbReference>
<keyword evidence="9" id="KW-1185">Reference proteome</keyword>
<evidence type="ECO:0000256" key="6">
    <source>
        <dbReference type="PROSITE-ProRule" id="PRU01211"/>
    </source>
</evidence>
<keyword evidence="4 6" id="KW-0862">Zinc</keyword>
<keyword evidence="1 6" id="KW-0645">Protease</keyword>
<dbReference type="InParanoid" id="A7SGI2"/>
<dbReference type="Proteomes" id="UP000001593">
    <property type="component" value="Unassembled WGS sequence"/>
</dbReference>
<dbReference type="eggNOG" id="KOG3714">
    <property type="taxonomic scope" value="Eukaryota"/>
</dbReference>
<feature type="binding site" evidence="6">
    <location>
        <position position="11"/>
    </location>
    <ligand>
        <name>Zn(2+)</name>
        <dbReference type="ChEBI" id="CHEBI:29105"/>
        <note>catalytic</note>
    </ligand>
</feature>
<evidence type="ECO:0000313" key="9">
    <source>
        <dbReference type="Proteomes" id="UP000001593"/>
    </source>
</evidence>